<dbReference type="Proteomes" id="UP000789706">
    <property type="component" value="Unassembled WGS sequence"/>
</dbReference>
<protein>
    <submittedName>
        <fullName evidence="2">10450_t:CDS:1</fullName>
    </submittedName>
</protein>
<evidence type="ECO:0000313" key="3">
    <source>
        <dbReference type="Proteomes" id="UP000789706"/>
    </source>
</evidence>
<dbReference type="EMBL" id="CAJVPK010005715">
    <property type="protein sequence ID" value="CAG8646351.1"/>
    <property type="molecule type" value="Genomic_DNA"/>
</dbReference>
<evidence type="ECO:0000256" key="1">
    <source>
        <dbReference type="SAM" id="MobiDB-lite"/>
    </source>
</evidence>
<evidence type="ECO:0000313" key="2">
    <source>
        <dbReference type="EMBL" id="CAG8646351.1"/>
    </source>
</evidence>
<organism evidence="2 3">
    <name type="scientific">Diversispora eburnea</name>
    <dbReference type="NCBI Taxonomy" id="1213867"/>
    <lineage>
        <taxon>Eukaryota</taxon>
        <taxon>Fungi</taxon>
        <taxon>Fungi incertae sedis</taxon>
        <taxon>Mucoromycota</taxon>
        <taxon>Glomeromycotina</taxon>
        <taxon>Glomeromycetes</taxon>
        <taxon>Diversisporales</taxon>
        <taxon>Diversisporaceae</taxon>
        <taxon>Diversispora</taxon>
    </lineage>
</organism>
<dbReference type="AlphaFoldDB" id="A0A9N9DRN5"/>
<feature type="non-terminal residue" evidence="2">
    <location>
        <position position="1"/>
    </location>
</feature>
<feature type="compositionally biased region" description="Acidic residues" evidence="1">
    <location>
        <begin position="1"/>
        <end position="15"/>
    </location>
</feature>
<comment type="caution">
    <text evidence="2">The sequence shown here is derived from an EMBL/GenBank/DDBJ whole genome shotgun (WGS) entry which is preliminary data.</text>
</comment>
<gene>
    <name evidence="2" type="ORF">DEBURN_LOCUS11326</name>
</gene>
<accession>A0A9N9DRN5</accession>
<reference evidence="2" key="1">
    <citation type="submission" date="2021-06" db="EMBL/GenBank/DDBJ databases">
        <authorList>
            <person name="Kallberg Y."/>
            <person name="Tangrot J."/>
            <person name="Rosling A."/>
        </authorList>
    </citation>
    <scope>NUCLEOTIDE SEQUENCE</scope>
    <source>
        <strain evidence="2">AZ414A</strain>
    </source>
</reference>
<keyword evidence="3" id="KW-1185">Reference proteome</keyword>
<name>A0A9N9DRN5_9GLOM</name>
<sequence length="48" mass="5582">VTDMAVDSEDNENNEYSEYSENSEDSVDSKRQEEITSSFKMRKNSQDL</sequence>
<proteinExistence type="predicted"/>
<feature type="region of interest" description="Disordered" evidence="1">
    <location>
        <begin position="1"/>
        <end position="48"/>
    </location>
</feature>